<proteinExistence type="inferred from homology"/>
<dbReference type="Pfam" id="PF03401">
    <property type="entry name" value="TctC"/>
    <property type="match status" value="1"/>
</dbReference>
<dbReference type="PIRSF" id="PIRSF017082">
    <property type="entry name" value="YflP"/>
    <property type="match status" value="1"/>
</dbReference>
<dbReference type="Gene3D" id="3.40.190.10">
    <property type="entry name" value="Periplasmic binding protein-like II"/>
    <property type="match status" value="1"/>
</dbReference>
<reference evidence="3" key="1">
    <citation type="journal article" date="2019" name="Int. J. Syst. Evol. Microbiol.">
        <title>The Global Catalogue of Microorganisms (GCM) 10K type strain sequencing project: providing services to taxonomists for standard genome sequencing and annotation.</title>
        <authorList>
            <consortium name="The Broad Institute Genomics Platform"/>
            <consortium name="The Broad Institute Genome Sequencing Center for Infectious Disease"/>
            <person name="Wu L."/>
            <person name="Ma J."/>
        </authorList>
    </citation>
    <scope>NUCLEOTIDE SEQUENCE [LARGE SCALE GENOMIC DNA]</scope>
    <source>
        <strain evidence="3">JCM 17804</strain>
    </source>
</reference>
<dbReference type="Proteomes" id="UP001500975">
    <property type="component" value="Unassembled WGS sequence"/>
</dbReference>
<evidence type="ECO:0000313" key="2">
    <source>
        <dbReference type="EMBL" id="GAA4340467.1"/>
    </source>
</evidence>
<gene>
    <name evidence="2" type="ORF">GCM10023165_20430</name>
</gene>
<dbReference type="CDD" id="cd07012">
    <property type="entry name" value="PBP2_Bug_TTT"/>
    <property type="match status" value="1"/>
</dbReference>
<dbReference type="Gene3D" id="3.40.190.150">
    <property type="entry name" value="Bordetella uptake gene, domain 1"/>
    <property type="match status" value="1"/>
</dbReference>
<accession>A0ABP8HK49</accession>
<dbReference type="PANTHER" id="PTHR42928:SF5">
    <property type="entry name" value="BLR1237 PROTEIN"/>
    <property type="match status" value="1"/>
</dbReference>
<dbReference type="PANTHER" id="PTHR42928">
    <property type="entry name" value="TRICARBOXYLATE-BINDING PROTEIN"/>
    <property type="match status" value="1"/>
</dbReference>
<sequence>MHRQFKRRQAIHAAGLMLVAALTLISSMWSGSTIAQAAYPAGKVVTIVTPFGSSTEIFARIVAEHLTKRLGGTFIVEQKLGAGGTIGTAYLSKQKPDGYTLGIGLNSTLSVAPHVYKRINYEPRELTYLAGLMTAQSVLLAAPNIGVKSPGDLVELSKKRSLNYGSPGVGSSMHLGVEQFNSAAKITKAVHVPFKTTETLATALMAGDIDYYMSVTSVSKELVKAGKFTAIAVSGQSRNPDLPSVPTFTEVGMGSIDLDVLYGVIAPPGLPREIADRLVDALQAMGADPEFRATIQRTGNFPASFMGESFKKAIIDDIARQGQVVKGVGIEPQ</sequence>
<organism evidence="2 3">
    <name type="scientific">Variovorax defluvii</name>
    <dbReference type="NCBI Taxonomy" id="913761"/>
    <lineage>
        <taxon>Bacteria</taxon>
        <taxon>Pseudomonadati</taxon>
        <taxon>Pseudomonadota</taxon>
        <taxon>Betaproteobacteria</taxon>
        <taxon>Burkholderiales</taxon>
        <taxon>Comamonadaceae</taxon>
        <taxon>Variovorax</taxon>
    </lineage>
</organism>
<dbReference type="RefSeq" id="WP_345537637.1">
    <property type="nucleotide sequence ID" value="NZ_BAABGJ010000017.1"/>
</dbReference>
<name>A0ABP8HK49_9BURK</name>
<dbReference type="InterPro" id="IPR042100">
    <property type="entry name" value="Bug_dom1"/>
</dbReference>
<dbReference type="EMBL" id="BAABGJ010000017">
    <property type="protein sequence ID" value="GAA4340467.1"/>
    <property type="molecule type" value="Genomic_DNA"/>
</dbReference>
<evidence type="ECO:0000256" key="1">
    <source>
        <dbReference type="ARBA" id="ARBA00006987"/>
    </source>
</evidence>
<comment type="caution">
    <text evidence="2">The sequence shown here is derived from an EMBL/GenBank/DDBJ whole genome shotgun (WGS) entry which is preliminary data.</text>
</comment>
<protein>
    <submittedName>
        <fullName evidence="2">Tripartite tricarboxylate transporter substrate binding protein</fullName>
    </submittedName>
</protein>
<dbReference type="SUPFAM" id="SSF53850">
    <property type="entry name" value="Periplasmic binding protein-like II"/>
    <property type="match status" value="1"/>
</dbReference>
<comment type="similarity">
    <text evidence="1">Belongs to the UPF0065 (bug) family.</text>
</comment>
<keyword evidence="3" id="KW-1185">Reference proteome</keyword>
<evidence type="ECO:0000313" key="3">
    <source>
        <dbReference type="Proteomes" id="UP001500975"/>
    </source>
</evidence>
<dbReference type="InterPro" id="IPR005064">
    <property type="entry name" value="BUG"/>
</dbReference>